<comment type="caution">
    <text evidence="4">The sequence shown here is derived from an EMBL/GenBank/DDBJ whole genome shotgun (WGS) entry which is preliminary data.</text>
</comment>
<accession>A0A918AQ81</accession>
<reference evidence="4" key="2">
    <citation type="submission" date="2020-09" db="EMBL/GenBank/DDBJ databases">
        <authorList>
            <person name="Sun Q."/>
            <person name="Ohkuma M."/>
        </authorList>
    </citation>
    <scope>NUCLEOTIDE SEQUENCE</scope>
    <source>
        <strain evidence="4">JCM 3313</strain>
    </source>
</reference>
<evidence type="ECO:0000256" key="2">
    <source>
        <dbReference type="ARBA" id="ARBA00023002"/>
    </source>
</evidence>
<dbReference type="SUPFAM" id="SSF51735">
    <property type="entry name" value="NAD(P)-binding Rossmann-fold domains"/>
    <property type="match status" value="1"/>
</dbReference>
<evidence type="ECO:0000256" key="3">
    <source>
        <dbReference type="RuleBase" id="RU000363"/>
    </source>
</evidence>
<sequence length="272" mass="28642">MQEWEGSVAFVTGGGQGIGLGIARALAKRGVGLAVVDIDEAALARAKDELSQVTAVETFRLDVRDRAGFAAVADEAEAKLGHVNLLFNNAGIAPYSPAAELRYEKWDLAIDVNLKGVVNGVQTFLPRMIERGQGGYVVNTASGAGLVADGNVLYATTKFAVVGLSESLRQATARHGIDVSVLCPGPVDTDIVRNTRSANENASVGLPENLVADVEAFLKSGADIDSVGEMVIAGMRARSTWIHTGQEVRPYLEKRMKELLDSVPAPAASGAR</sequence>
<dbReference type="EMBL" id="BMRG01000012">
    <property type="protein sequence ID" value="GGP72120.1"/>
    <property type="molecule type" value="Genomic_DNA"/>
</dbReference>
<protein>
    <submittedName>
        <fullName evidence="4">Short-chain type dehydrogenase/reductase</fullName>
    </submittedName>
</protein>
<keyword evidence="2" id="KW-0560">Oxidoreductase</keyword>
<gene>
    <name evidence="4" type="ORF">GCM10010185_51900</name>
</gene>
<dbReference type="InterPro" id="IPR002347">
    <property type="entry name" value="SDR_fam"/>
</dbReference>
<dbReference type="Proteomes" id="UP000639606">
    <property type="component" value="Unassembled WGS sequence"/>
</dbReference>
<dbReference type="PRINTS" id="PR00080">
    <property type="entry name" value="SDRFAMILY"/>
</dbReference>
<dbReference type="GO" id="GO:0016491">
    <property type="term" value="F:oxidoreductase activity"/>
    <property type="evidence" value="ECO:0007669"/>
    <property type="project" value="UniProtKB-KW"/>
</dbReference>
<dbReference type="RefSeq" id="WP_189225915.1">
    <property type="nucleotide sequence ID" value="NZ_BMRG01000012.1"/>
</dbReference>
<comment type="similarity">
    <text evidence="1 3">Belongs to the short-chain dehydrogenases/reductases (SDR) family.</text>
</comment>
<dbReference type="Gene3D" id="3.40.50.720">
    <property type="entry name" value="NAD(P)-binding Rossmann-like Domain"/>
    <property type="match status" value="1"/>
</dbReference>
<dbReference type="InterPro" id="IPR036291">
    <property type="entry name" value="NAD(P)-bd_dom_sf"/>
</dbReference>
<proteinExistence type="inferred from homology"/>
<dbReference type="InterPro" id="IPR020904">
    <property type="entry name" value="Sc_DH/Rdtase_CS"/>
</dbReference>
<name>A0A918AQ81_9PSEU</name>
<dbReference type="AlphaFoldDB" id="A0A918AQ81"/>
<dbReference type="CDD" id="cd05233">
    <property type="entry name" value="SDR_c"/>
    <property type="match status" value="1"/>
</dbReference>
<dbReference type="Pfam" id="PF00106">
    <property type="entry name" value="adh_short"/>
    <property type="match status" value="1"/>
</dbReference>
<reference evidence="4" key="1">
    <citation type="journal article" date="2014" name="Int. J. Syst. Evol. Microbiol.">
        <title>Complete genome sequence of Corynebacterium casei LMG S-19264T (=DSM 44701T), isolated from a smear-ripened cheese.</title>
        <authorList>
            <consortium name="US DOE Joint Genome Institute (JGI-PGF)"/>
            <person name="Walter F."/>
            <person name="Albersmeier A."/>
            <person name="Kalinowski J."/>
            <person name="Ruckert C."/>
        </authorList>
    </citation>
    <scope>NUCLEOTIDE SEQUENCE</scope>
    <source>
        <strain evidence="4">JCM 3313</strain>
    </source>
</reference>
<dbReference type="PROSITE" id="PS00061">
    <property type="entry name" value="ADH_SHORT"/>
    <property type="match status" value="1"/>
</dbReference>
<dbReference type="PRINTS" id="PR00081">
    <property type="entry name" value="GDHRDH"/>
</dbReference>
<dbReference type="PANTHER" id="PTHR43391">
    <property type="entry name" value="RETINOL DEHYDROGENASE-RELATED"/>
    <property type="match status" value="1"/>
</dbReference>
<organism evidence="4 5">
    <name type="scientific">Saccharothrix coeruleofusca</name>
    <dbReference type="NCBI Taxonomy" id="33919"/>
    <lineage>
        <taxon>Bacteria</taxon>
        <taxon>Bacillati</taxon>
        <taxon>Actinomycetota</taxon>
        <taxon>Actinomycetes</taxon>
        <taxon>Pseudonocardiales</taxon>
        <taxon>Pseudonocardiaceae</taxon>
        <taxon>Saccharothrix</taxon>
    </lineage>
</organism>
<evidence type="ECO:0000313" key="5">
    <source>
        <dbReference type="Proteomes" id="UP000639606"/>
    </source>
</evidence>
<keyword evidence="5" id="KW-1185">Reference proteome</keyword>
<evidence type="ECO:0000256" key="1">
    <source>
        <dbReference type="ARBA" id="ARBA00006484"/>
    </source>
</evidence>
<dbReference type="PANTHER" id="PTHR43391:SF82">
    <property type="entry name" value="OXIDOREDUCTASE SADH-RELATED"/>
    <property type="match status" value="1"/>
</dbReference>
<dbReference type="FunFam" id="3.40.50.720:FF:000084">
    <property type="entry name" value="Short-chain dehydrogenase reductase"/>
    <property type="match status" value="1"/>
</dbReference>
<evidence type="ECO:0000313" key="4">
    <source>
        <dbReference type="EMBL" id="GGP72120.1"/>
    </source>
</evidence>